<feature type="region of interest" description="Disordered" evidence="17">
    <location>
        <begin position="534"/>
        <end position="557"/>
    </location>
</feature>
<dbReference type="GO" id="GO:0070403">
    <property type="term" value="F:NAD+ binding"/>
    <property type="evidence" value="ECO:0007669"/>
    <property type="project" value="InterPro"/>
</dbReference>
<keyword evidence="12" id="KW-0249">Electron transport</keyword>
<dbReference type="PROSITE" id="PS50305">
    <property type="entry name" value="SIRTUIN"/>
    <property type="match status" value="1"/>
</dbReference>
<evidence type="ECO:0000256" key="12">
    <source>
        <dbReference type="ARBA" id="ARBA00022982"/>
    </source>
</evidence>
<keyword evidence="9" id="KW-0808">Transferase</keyword>
<evidence type="ECO:0000256" key="15">
    <source>
        <dbReference type="ARBA" id="ARBA00025416"/>
    </source>
</evidence>
<keyword evidence="11" id="KW-0809">Transit peptide</keyword>
<dbReference type="GO" id="GO:0009055">
    <property type="term" value="F:electron transfer activity"/>
    <property type="evidence" value="ECO:0007669"/>
    <property type="project" value="InterPro"/>
</dbReference>
<evidence type="ECO:0000256" key="14">
    <source>
        <dbReference type="ARBA" id="ARBA00023128"/>
    </source>
</evidence>
<dbReference type="SMART" id="SM00893">
    <property type="entry name" value="ETF"/>
    <property type="match status" value="1"/>
</dbReference>
<comment type="function">
    <text evidence="15">The electron transfer flavoprotein serves as a specific electron acceptor for several dehydrogenases, including five acyl-CoA dehydrogenases, glutaryl-CoA and sarcosine dehydrogenase. It transfers the electrons to the main mitochondrial respiratory chain via ETF-ubiquinone oxidoreductase (ETF dehydrogenase).</text>
</comment>
<feature type="binding site" evidence="16">
    <location>
        <position position="268"/>
    </location>
    <ligand>
        <name>Zn(2+)</name>
        <dbReference type="ChEBI" id="CHEBI:29105"/>
    </ligand>
</feature>
<evidence type="ECO:0000256" key="13">
    <source>
        <dbReference type="ARBA" id="ARBA00023027"/>
    </source>
</evidence>
<evidence type="ECO:0000256" key="17">
    <source>
        <dbReference type="SAM" id="MobiDB-lite"/>
    </source>
</evidence>
<keyword evidence="14" id="KW-0496">Mitochondrion</keyword>
<dbReference type="SUPFAM" id="SSF52467">
    <property type="entry name" value="DHS-like NAD/FAD-binding domain"/>
    <property type="match status" value="3"/>
</dbReference>
<dbReference type="FunFam" id="3.40.50.1220:FF:000001">
    <property type="entry name" value="Electron transfer flavoprotein, alpha subunit"/>
    <property type="match status" value="1"/>
</dbReference>
<keyword evidence="7" id="KW-0813">Transport</keyword>
<feature type="region of interest" description="Disordered" evidence="17">
    <location>
        <begin position="211"/>
        <end position="242"/>
    </location>
</feature>
<dbReference type="InterPro" id="IPR003000">
    <property type="entry name" value="Sirtuin"/>
</dbReference>
<feature type="region of interest" description="Disordered" evidence="17">
    <location>
        <begin position="1"/>
        <end position="46"/>
    </location>
</feature>
<gene>
    <name evidence="19" type="primary">ETF1</name>
    <name evidence="19" type="ORF">MNAN1_000870</name>
</gene>
<dbReference type="EMBL" id="CP119893">
    <property type="protein sequence ID" value="WFD25902.1"/>
    <property type="molecule type" value="Genomic_DNA"/>
</dbReference>
<feature type="active site" description="Proton acceptor" evidence="16">
    <location>
        <position position="257"/>
    </location>
</feature>
<keyword evidence="10" id="KW-0274">FAD</keyword>
<dbReference type="AlphaFoldDB" id="A0AAF0EGA9"/>
<dbReference type="GO" id="GO:0050660">
    <property type="term" value="F:flavin adenine dinucleotide binding"/>
    <property type="evidence" value="ECO:0007669"/>
    <property type="project" value="InterPro"/>
</dbReference>
<evidence type="ECO:0000256" key="4">
    <source>
        <dbReference type="ARBA" id="ARBA00006924"/>
    </source>
</evidence>
<dbReference type="Gene3D" id="3.30.1600.10">
    <property type="entry name" value="SIR2/SIRT2 'Small Domain"/>
    <property type="match status" value="1"/>
</dbReference>
<evidence type="ECO:0000256" key="10">
    <source>
        <dbReference type="ARBA" id="ARBA00022827"/>
    </source>
</evidence>
<sequence>MLVVRLPASSEAVEPPQAPEAAPKRLNGRRTFSRSSTVGSEACKALSPPPVLERSKLAYEVPTPSALPSYARESDDSERDLGLLYKSLWEARRIAVVCGAGVSVSPPANIPDFRSATGLFARLKERFPNAGLTSGKDLFDARLFQSETSTALFYAMMAEFKDMADAAQPTLFHHWLKRLDMDGRLQRVYTQNIDGLEAKAGLTLGVGSPEALASRTKRKRAGRAWQRSQSDSAALPTAHEAPYPQPQPLFPRAIPLHGGLSTLSCMLCAHTQSLDTERDAGAREALDTLRRGDPVWCARCETADELRTSAGLRSRGIGRMKLNVVLYHGENDTAEHVGACVERDLLGLHDPHEPEVCPIERAMPTLPVVAEGQDDVGDLSMSSGDVQADDALASAFEEEKPVLCTPVVDKPRRRRPMPPDLLIVAGTSLKVPGTKRIVREFSKACHARDAGKKQAPVRVVYMNYDFPSAASEWAGVFDLWIQGDVQRAALGLCAPWPHRPHADPAMEAFVAQHSWQALSVPRPPPASTLRLVSRKLSTAPRRAGKPRAPARRTPPLGPAPGLPYSIMFAVRSMFRAGSRAAVPFRTFATSSSRLANTLLFVEHKKGAINPATLSALTAAQKLGGEIHALVAGSPSEAKSVAEAAAKVSGITKVLVSSSDAFSAQLAEPIAPLIQSLVDSQSYTHVVAGHTAVGRDVMPRAAVLLDSAQVSDIISVEGEDTFVRPIYAGNALATVKSSDKVKVITVRGTAFDAASAEGGSASTEDVDAGEAPTPTKFVEEKVSESSRPDLATASRVVSGGRALKSAEGFAKYIEPLADKLNAAVGASRAAVDAGYADNALQVGQTGKIVAPELYMAIGISGAIQHLAGMKDSKTIVAINKDPEAPIFQVADLGLVADLYEAVPEMTEKL</sequence>
<dbReference type="InterPro" id="IPR026591">
    <property type="entry name" value="Sirtuin_cat_small_dom_sf"/>
</dbReference>
<keyword evidence="16" id="KW-0479">Metal-binding</keyword>
<dbReference type="InterPro" id="IPR026590">
    <property type="entry name" value="Ssirtuin_cat_dom"/>
</dbReference>
<dbReference type="Gene3D" id="3.40.50.1220">
    <property type="entry name" value="TPP-binding domain"/>
    <property type="match status" value="2"/>
</dbReference>
<dbReference type="CDD" id="cd01715">
    <property type="entry name" value="ETF_alpha"/>
    <property type="match status" value="1"/>
</dbReference>
<evidence type="ECO:0000259" key="18">
    <source>
        <dbReference type="PROSITE" id="PS50305"/>
    </source>
</evidence>
<evidence type="ECO:0000256" key="6">
    <source>
        <dbReference type="ARBA" id="ARBA00020656"/>
    </source>
</evidence>
<reference evidence="19" key="1">
    <citation type="submission" date="2023-03" db="EMBL/GenBank/DDBJ databases">
        <title>Mating type loci evolution in Malassezia.</title>
        <authorList>
            <person name="Coelho M.A."/>
        </authorList>
    </citation>
    <scope>NUCLEOTIDE SEQUENCE</scope>
    <source>
        <strain evidence="19">CBS 9557</strain>
    </source>
</reference>
<dbReference type="PANTHER" id="PTHR43153:SF1">
    <property type="entry name" value="ELECTRON TRANSFER FLAVOPROTEIN SUBUNIT ALPHA, MITOCHONDRIAL"/>
    <property type="match status" value="1"/>
</dbReference>
<accession>A0AAF0EGA9</accession>
<evidence type="ECO:0000256" key="11">
    <source>
        <dbReference type="ARBA" id="ARBA00022946"/>
    </source>
</evidence>
<dbReference type="PROSITE" id="PS00696">
    <property type="entry name" value="ETF_ALPHA"/>
    <property type="match status" value="1"/>
</dbReference>
<feature type="binding site" evidence="16">
    <location>
        <position position="300"/>
    </location>
    <ligand>
        <name>Zn(2+)</name>
        <dbReference type="ChEBI" id="CHEBI:29105"/>
    </ligand>
</feature>
<feature type="binding site" evidence="16">
    <location>
        <position position="265"/>
    </location>
    <ligand>
        <name>Zn(2+)</name>
        <dbReference type="ChEBI" id="CHEBI:29105"/>
    </ligand>
</feature>
<dbReference type="InterPro" id="IPR018206">
    <property type="entry name" value="ETF_asu_C_CS"/>
</dbReference>
<dbReference type="SUPFAM" id="SSF52402">
    <property type="entry name" value="Adenine nucleotide alpha hydrolases-like"/>
    <property type="match status" value="1"/>
</dbReference>
<keyword evidence="13" id="KW-0520">NAD</keyword>
<dbReference type="FunFam" id="3.40.50.620:FF:000041">
    <property type="entry name" value="Electron transfer flavoprotein alpha subunit"/>
    <property type="match status" value="1"/>
</dbReference>
<evidence type="ECO:0000256" key="16">
    <source>
        <dbReference type="PROSITE-ProRule" id="PRU00236"/>
    </source>
</evidence>
<evidence type="ECO:0000256" key="1">
    <source>
        <dbReference type="ARBA" id="ARBA00001974"/>
    </source>
</evidence>
<comment type="subcellular location">
    <subcellularLocation>
        <location evidence="2">Mitochondrion matrix</location>
    </subcellularLocation>
</comment>
<feature type="binding site" evidence="16">
    <location>
        <position position="357"/>
    </location>
    <ligand>
        <name>Zn(2+)</name>
        <dbReference type="ChEBI" id="CHEBI:29105"/>
    </ligand>
</feature>
<evidence type="ECO:0000256" key="3">
    <source>
        <dbReference type="ARBA" id="ARBA00005817"/>
    </source>
</evidence>
<keyword evidence="20" id="KW-1185">Reference proteome</keyword>
<feature type="compositionally biased region" description="Low complexity" evidence="17">
    <location>
        <begin position="7"/>
        <end position="21"/>
    </location>
</feature>
<dbReference type="InterPro" id="IPR033947">
    <property type="entry name" value="ETF_alpha_N"/>
</dbReference>
<dbReference type="GO" id="GO:0046872">
    <property type="term" value="F:metal ion binding"/>
    <property type="evidence" value="ECO:0007669"/>
    <property type="project" value="UniProtKB-KW"/>
</dbReference>
<dbReference type="GO" id="GO:0033539">
    <property type="term" value="P:fatty acid beta-oxidation using acyl-CoA dehydrogenase"/>
    <property type="evidence" value="ECO:0007669"/>
    <property type="project" value="TreeGrafter"/>
</dbReference>
<evidence type="ECO:0000313" key="20">
    <source>
        <dbReference type="Proteomes" id="UP001213623"/>
    </source>
</evidence>
<dbReference type="Pfam" id="PF02146">
    <property type="entry name" value="SIR2"/>
    <property type="match status" value="1"/>
</dbReference>
<dbReference type="Gene3D" id="3.40.50.620">
    <property type="entry name" value="HUPs"/>
    <property type="match status" value="1"/>
</dbReference>
<keyword evidence="8" id="KW-0285">Flavoprotein</keyword>
<dbReference type="GO" id="GO:0005759">
    <property type="term" value="C:mitochondrial matrix"/>
    <property type="evidence" value="ECO:0007669"/>
    <property type="project" value="UniProtKB-SubCell"/>
</dbReference>
<comment type="cofactor">
    <cofactor evidence="1">
        <name>FAD</name>
        <dbReference type="ChEBI" id="CHEBI:57692"/>
    </cofactor>
</comment>
<comment type="subunit">
    <text evidence="5">Heterodimer of an alpha and a beta subunit.</text>
</comment>
<dbReference type="InterPro" id="IPR014729">
    <property type="entry name" value="Rossmann-like_a/b/a_fold"/>
</dbReference>
<evidence type="ECO:0000313" key="19">
    <source>
        <dbReference type="EMBL" id="WFD25902.1"/>
    </source>
</evidence>
<comment type="similarity">
    <text evidence="3">Belongs to the ETF alpha-subunit/FixB family.</text>
</comment>
<dbReference type="GO" id="GO:0016740">
    <property type="term" value="F:transferase activity"/>
    <property type="evidence" value="ECO:0007669"/>
    <property type="project" value="UniProtKB-KW"/>
</dbReference>
<evidence type="ECO:0000256" key="7">
    <source>
        <dbReference type="ARBA" id="ARBA00022448"/>
    </source>
</evidence>
<dbReference type="InterPro" id="IPR014731">
    <property type="entry name" value="ETF_asu_C"/>
</dbReference>
<keyword evidence="16" id="KW-0862">Zinc</keyword>
<dbReference type="InterPro" id="IPR001308">
    <property type="entry name" value="ETF_a/FixB"/>
</dbReference>
<dbReference type="InterPro" id="IPR029035">
    <property type="entry name" value="DHS-like_NAD/FAD-binding_dom"/>
</dbReference>
<dbReference type="Proteomes" id="UP001213623">
    <property type="component" value="Chromosome 2"/>
</dbReference>
<dbReference type="Pfam" id="PF01012">
    <property type="entry name" value="ETF"/>
    <property type="match status" value="1"/>
</dbReference>
<dbReference type="Pfam" id="PF00766">
    <property type="entry name" value="ETF_alpha"/>
    <property type="match status" value="1"/>
</dbReference>
<evidence type="ECO:0000256" key="9">
    <source>
        <dbReference type="ARBA" id="ARBA00022679"/>
    </source>
</evidence>
<name>A0AAF0EGA9_9BASI</name>
<organism evidence="19 20">
    <name type="scientific">Malassezia nana</name>
    <dbReference type="NCBI Taxonomy" id="180528"/>
    <lineage>
        <taxon>Eukaryota</taxon>
        <taxon>Fungi</taxon>
        <taxon>Dikarya</taxon>
        <taxon>Basidiomycota</taxon>
        <taxon>Ustilaginomycotina</taxon>
        <taxon>Malasseziomycetes</taxon>
        <taxon>Malasseziales</taxon>
        <taxon>Malasseziaceae</taxon>
        <taxon>Malassezia</taxon>
    </lineage>
</organism>
<dbReference type="PANTHER" id="PTHR43153">
    <property type="entry name" value="ELECTRON TRANSFER FLAVOPROTEIN ALPHA"/>
    <property type="match status" value="1"/>
</dbReference>
<feature type="domain" description="Deacetylase sirtuin-type" evidence="18">
    <location>
        <begin position="74"/>
        <end position="516"/>
    </location>
</feature>
<dbReference type="InterPro" id="IPR014730">
    <property type="entry name" value="ETF_a/b_N"/>
</dbReference>
<evidence type="ECO:0000256" key="5">
    <source>
        <dbReference type="ARBA" id="ARBA00011355"/>
    </source>
</evidence>
<comment type="similarity">
    <text evidence="4">Belongs to the sirtuin family. Class I subfamily.</text>
</comment>
<proteinExistence type="inferred from homology"/>
<evidence type="ECO:0000256" key="2">
    <source>
        <dbReference type="ARBA" id="ARBA00004305"/>
    </source>
</evidence>
<evidence type="ECO:0000256" key="8">
    <source>
        <dbReference type="ARBA" id="ARBA00022630"/>
    </source>
</evidence>
<protein>
    <recommendedName>
        <fullName evidence="6">Probable electron transfer flavoprotein subunit alpha, mitochondrial</fullName>
    </recommendedName>
</protein>